<feature type="transmembrane region" description="Helical" evidence="3">
    <location>
        <begin position="33"/>
        <end position="52"/>
    </location>
</feature>
<dbReference type="GO" id="GO:0004040">
    <property type="term" value="F:amidase activity"/>
    <property type="evidence" value="ECO:0007669"/>
    <property type="project" value="InterPro"/>
</dbReference>
<feature type="region of interest" description="Disordered" evidence="2">
    <location>
        <begin position="1"/>
        <end position="21"/>
    </location>
</feature>
<dbReference type="Proteomes" id="UP000007820">
    <property type="component" value="Unassembled WGS sequence"/>
</dbReference>
<evidence type="ECO:0000313" key="7">
    <source>
        <dbReference type="Proteomes" id="UP000007820"/>
    </source>
</evidence>
<dbReference type="Gene3D" id="2.70.70.10">
    <property type="entry name" value="Glucose Permease (Domain IIA)"/>
    <property type="match status" value="1"/>
</dbReference>
<gene>
    <name evidence="6" type="ORF">HMPREF9136_2625</name>
</gene>
<dbReference type="GO" id="GO:0004222">
    <property type="term" value="F:metalloendopeptidase activity"/>
    <property type="evidence" value="ECO:0007669"/>
    <property type="project" value="TreeGrafter"/>
</dbReference>
<dbReference type="Pfam" id="PF01832">
    <property type="entry name" value="Glucosaminidase"/>
    <property type="match status" value="1"/>
</dbReference>
<evidence type="ECO:0000256" key="2">
    <source>
        <dbReference type="SAM" id="MobiDB-lite"/>
    </source>
</evidence>
<keyword evidence="3" id="KW-0472">Membrane</keyword>
<comment type="caution">
    <text evidence="6">The sequence shown here is derived from an EMBL/GenBank/DDBJ whole genome shotgun (WGS) entry which is preliminary data.</text>
</comment>
<dbReference type="InterPro" id="IPR002901">
    <property type="entry name" value="MGlyc_endo_b_GlcNAc-like_dom"/>
</dbReference>
<evidence type="ECO:0000256" key="3">
    <source>
        <dbReference type="SAM" id="Phobius"/>
    </source>
</evidence>
<dbReference type="AlphaFoldDB" id="F9D6Z7"/>
<dbReference type="PANTHER" id="PTHR21666:SF289">
    <property type="entry name" value="L-ALA--D-GLU ENDOPEPTIDASE"/>
    <property type="match status" value="1"/>
</dbReference>
<proteinExistence type="predicted"/>
<keyword evidence="1" id="KW-0732">Signal</keyword>
<sequence length="377" mass="43077">MFEGKFVSGKPEKRASTEQNYQKKMNIRRRYRLFLMVTVAMSFSNNVAAQFFTLRPQMTKRETNTVKQRVTPQQKDTIKVRPTDIMFQNGNGMKVSIEKDVPLFVNVKDSLLFGLISQRMNVCLPLDFLKLTSAYGYRKDPVSSSTAFHDGIDLQCNHAHVYAMLPGIIKEVHYGSRGYGNYIVLEHGIFECLYGHLSMITVREDDAVTAGTIVGISGNTGKSTGPHLHIRIRKGGKSIDPNVFVDYLNGYITQLQEKMSYLRFGTKPDRALNIENLMAVLRQYDVKFPQIVAAQALLETGYFTSRVCLENNNLFGLRRPSNGSYYTFNSWEESVKAYKDYVQYKYKGGNYYDFLNKIGYAEDGDYISKIINIKRSL</sequence>
<feature type="domain" description="M23ase beta-sheet core" evidence="4">
    <location>
        <begin position="148"/>
        <end position="241"/>
    </location>
</feature>
<name>F9D6Z7_PREDD</name>
<evidence type="ECO:0000256" key="1">
    <source>
        <dbReference type="ARBA" id="ARBA00022729"/>
    </source>
</evidence>
<reference evidence="6 7" key="1">
    <citation type="submission" date="2011-04" db="EMBL/GenBank/DDBJ databases">
        <authorList>
            <person name="Muzny D."/>
            <person name="Qin X."/>
            <person name="Deng J."/>
            <person name="Jiang H."/>
            <person name="Liu Y."/>
            <person name="Qu J."/>
            <person name="Song X.-Z."/>
            <person name="Zhang L."/>
            <person name="Thornton R."/>
            <person name="Coyle M."/>
            <person name="Francisco L."/>
            <person name="Jackson L."/>
            <person name="Javaid M."/>
            <person name="Korchina V."/>
            <person name="Kovar C."/>
            <person name="Mata R."/>
            <person name="Mathew T."/>
            <person name="Ngo R."/>
            <person name="Nguyen L."/>
            <person name="Nguyen N."/>
            <person name="Okwuonu G."/>
            <person name="Ongeri F."/>
            <person name="Pham C."/>
            <person name="Simmons D."/>
            <person name="Wilczek-Boney K."/>
            <person name="Hale W."/>
            <person name="Jakkamsetti A."/>
            <person name="Pham P."/>
            <person name="Ruth R."/>
            <person name="San Lucas F."/>
            <person name="Warren J."/>
            <person name="Zhang J."/>
            <person name="Zhao Z."/>
            <person name="Zhou C."/>
            <person name="Zhu D."/>
            <person name="Lee S."/>
            <person name="Bess C."/>
            <person name="Blankenburg K."/>
            <person name="Forbes L."/>
            <person name="Fu Q."/>
            <person name="Gubbala S."/>
            <person name="Hirani K."/>
            <person name="Jayaseelan J.C."/>
            <person name="Lara F."/>
            <person name="Munidasa M."/>
            <person name="Palculict T."/>
            <person name="Patil S."/>
            <person name="Pu L.-L."/>
            <person name="Saada N."/>
            <person name="Tang L."/>
            <person name="Weissenberger G."/>
            <person name="Zhu Y."/>
            <person name="Hemphill L."/>
            <person name="Shang Y."/>
            <person name="Youmans B."/>
            <person name="Ayvaz T."/>
            <person name="Ross M."/>
            <person name="Santibanez J."/>
            <person name="Aqrawi P."/>
            <person name="Gross S."/>
            <person name="Joshi V."/>
            <person name="Fowler G."/>
            <person name="Nazareth L."/>
            <person name="Reid J."/>
            <person name="Worley K."/>
            <person name="Petrosino J."/>
            <person name="Highlander S."/>
            <person name="Gibbs R."/>
        </authorList>
    </citation>
    <scope>NUCLEOTIDE SEQUENCE [LARGE SCALE GENOMIC DNA]</scope>
    <source>
        <strain evidence="6 7">DSM 3688</strain>
    </source>
</reference>
<dbReference type="CDD" id="cd12797">
    <property type="entry name" value="M23_peptidase"/>
    <property type="match status" value="1"/>
</dbReference>
<dbReference type="eggNOG" id="COG0739">
    <property type="taxonomic scope" value="Bacteria"/>
</dbReference>
<dbReference type="InterPro" id="IPR011055">
    <property type="entry name" value="Dup_hybrid_motif"/>
</dbReference>
<dbReference type="PANTHER" id="PTHR21666">
    <property type="entry name" value="PEPTIDASE-RELATED"/>
    <property type="match status" value="1"/>
</dbReference>
<evidence type="ECO:0000259" key="5">
    <source>
        <dbReference type="Pfam" id="PF01832"/>
    </source>
</evidence>
<dbReference type="STRING" id="908937.Prede_2441"/>
<keyword evidence="3" id="KW-0812">Transmembrane</keyword>
<protein>
    <submittedName>
        <fullName evidence="6">LysM domain/M23/M37 peptidase domain protein</fullName>
    </submittedName>
</protein>
<feature type="domain" description="Mannosyl-glycoprotein endo-beta-N-acetylglucosamidase-like" evidence="5">
    <location>
        <begin position="278"/>
        <end position="375"/>
    </location>
</feature>
<evidence type="ECO:0000259" key="4">
    <source>
        <dbReference type="Pfam" id="PF01551"/>
    </source>
</evidence>
<accession>F9D6Z7</accession>
<dbReference type="InterPro" id="IPR016047">
    <property type="entry name" value="M23ase_b-sheet_dom"/>
</dbReference>
<organism evidence="6 7">
    <name type="scientific">Prevotella dentalis (strain ATCC 49559 / DSM 3688 / JCM 13448 / NCTC 12043 / ES 2772)</name>
    <name type="common">Mitsuokella dentalis</name>
    <dbReference type="NCBI Taxonomy" id="908937"/>
    <lineage>
        <taxon>Bacteria</taxon>
        <taxon>Pseudomonadati</taxon>
        <taxon>Bacteroidota</taxon>
        <taxon>Bacteroidia</taxon>
        <taxon>Bacteroidales</taxon>
        <taxon>Prevotellaceae</taxon>
        <taxon>Prevotella</taxon>
    </lineage>
</organism>
<dbReference type="SUPFAM" id="SSF51261">
    <property type="entry name" value="Duplicated hybrid motif"/>
    <property type="match status" value="1"/>
</dbReference>
<dbReference type="EMBL" id="AFPW01000048">
    <property type="protein sequence ID" value="EGQ11866.1"/>
    <property type="molecule type" value="Genomic_DNA"/>
</dbReference>
<dbReference type="Gene3D" id="1.10.530.10">
    <property type="match status" value="1"/>
</dbReference>
<dbReference type="InterPro" id="IPR050570">
    <property type="entry name" value="Cell_wall_metabolism_enzyme"/>
</dbReference>
<keyword evidence="3" id="KW-1133">Transmembrane helix</keyword>
<evidence type="ECO:0000313" key="6">
    <source>
        <dbReference type="EMBL" id="EGQ11866.1"/>
    </source>
</evidence>
<dbReference type="Pfam" id="PF01551">
    <property type="entry name" value="Peptidase_M23"/>
    <property type="match status" value="1"/>
</dbReference>